<evidence type="ECO:0000259" key="2">
    <source>
        <dbReference type="Pfam" id="PF03703"/>
    </source>
</evidence>
<keyword evidence="1" id="KW-0472">Membrane</keyword>
<feature type="domain" description="YdbS-like PH" evidence="2">
    <location>
        <begin position="366"/>
        <end position="412"/>
    </location>
</feature>
<dbReference type="PIRSF" id="PIRSF026631">
    <property type="entry name" value="UCP026631"/>
    <property type="match status" value="1"/>
</dbReference>
<dbReference type="InterPro" id="IPR014529">
    <property type="entry name" value="UCP026631"/>
</dbReference>
<dbReference type="InterPro" id="IPR005182">
    <property type="entry name" value="YdbS-like_PH"/>
</dbReference>
<keyword evidence="4" id="KW-1185">Reference proteome</keyword>
<evidence type="ECO:0000313" key="4">
    <source>
        <dbReference type="Proteomes" id="UP001291653"/>
    </source>
</evidence>
<accession>A0ABQ5P6T1</accession>
<sequence>MTSPALLEGRLHPITPWRRAWAVACGAILLFFRDLEGWYHAAQSLPWWASALAAGAVSLCGGAYGYASWRATSYRLTGDALHYRSGLLFQRKQRFELAHIQAADIRRPLIGRFLGVCTLRLSVSGESSDLAYLGTAPCEVLLSALRGRMTANLPPGVPDHGAMPPSRDGEEALLTVKPRTLAVSLLLDVRTMLEAAVLLGAGIVPFLWWGEALALVSVAGVLGPVWHMTVSRWPRWHGWTLTAGTGGYRADFGLFGTQHQTFRHQRTQAVILEQPLLWRRRDWVRIQLVTAGYRGSQMIAPVATRGEAEALIAGLWGPDAVTVLRSFRPAPARARWVTPFSRALSFSHSAAHVSTWEGMFLRNIVHLSPTGRIQHVVTVQGPWQRRLGLASVELNLAGGPPLIAGHRDAAEAAGIATAMRVHAIADPEAASPLVSAPGATGPGTG</sequence>
<reference evidence="3 4" key="1">
    <citation type="submission" date="2022-10" db="EMBL/GenBank/DDBJ databases">
        <title>Draft genome sequence of Streptomyces sp. YSPA8.</title>
        <authorList>
            <person name="Moriuchi R."/>
            <person name="Dohra H."/>
            <person name="Yamamura H."/>
            <person name="Kodani S."/>
        </authorList>
    </citation>
    <scope>NUCLEOTIDE SEQUENCE [LARGE SCALE GENOMIC DNA]</scope>
    <source>
        <strain evidence="3 4">YSPA8</strain>
    </source>
</reference>
<dbReference type="Pfam" id="PF03703">
    <property type="entry name" value="bPH_2"/>
    <property type="match status" value="2"/>
</dbReference>
<dbReference type="EMBL" id="BSBI01000013">
    <property type="protein sequence ID" value="GLF98259.1"/>
    <property type="molecule type" value="Genomic_DNA"/>
</dbReference>
<feature type="transmembrane region" description="Helical" evidence="1">
    <location>
        <begin position="20"/>
        <end position="41"/>
    </location>
</feature>
<dbReference type="PANTHER" id="PTHR34473">
    <property type="entry name" value="UPF0699 TRANSMEMBRANE PROTEIN YDBS"/>
    <property type="match status" value="1"/>
</dbReference>
<evidence type="ECO:0000256" key="1">
    <source>
        <dbReference type="SAM" id="Phobius"/>
    </source>
</evidence>
<proteinExistence type="predicted"/>
<gene>
    <name evidence="3" type="ORF">SYYSPA8_28200</name>
</gene>
<protein>
    <submittedName>
        <fullName evidence="3">PH domain-containing protein</fullName>
    </submittedName>
</protein>
<evidence type="ECO:0000313" key="3">
    <source>
        <dbReference type="EMBL" id="GLF98259.1"/>
    </source>
</evidence>
<keyword evidence="1" id="KW-1133">Transmembrane helix</keyword>
<organism evidence="3 4">
    <name type="scientific">Streptomyces yaizuensis</name>
    <dbReference type="NCBI Taxonomy" id="2989713"/>
    <lineage>
        <taxon>Bacteria</taxon>
        <taxon>Bacillati</taxon>
        <taxon>Actinomycetota</taxon>
        <taxon>Actinomycetes</taxon>
        <taxon>Kitasatosporales</taxon>
        <taxon>Streptomycetaceae</taxon>
        <taxon>Streptomyces</taxon>
    </lineage>
</organism>
<dbReference type="Proteomes" id="UP001291653">
    <property type="component" value="Unassembled WGS sequence"/>
</dbReference>
<comment type="caution">
    <text evidence="3">The sequence shown here is derived from an EMBL/GenBank/DDBJ whole genome shotgun (WGS) entry which is preliminary data.</text>
</comment>
<dbReference type="PANTHER" id="PTHR34473:SF2">
    <property type="entry name" value="UPF0699 TRANSMEMBRANE PROTEIN YDBT"/>
    <property type="match status" value="1"/>
</dbReference>
<dbReference type="RefSeq" id="WP_323450241.1">
    <property type="nucleotide sequence ID" value="NZ_BSBI01000013.1"/>
</dbReference>
<feature type="domain" description="YdbS-like PH" evidence="2">
    <location>
        <begin position="69"/>
        <end position="133"/>
    </location>
</feature>
<feature type="transmembrane region" description="Helical" evidence="1">
    <location>
        <begin position="47"/>
        <end position="67"/>
    </location>
</feature>
<name>A0ABQ5P6T1_9ACTN</name>
<keyword evidence="1" id="KW-0812">Transmembrane</keyword>